<keyword evidence="1" id="KW-0472">Membrane</keyword>
<keyword evidence="3" id="KW-1185">Reference proteome</keyword>
<evidence type="ECO:0000256" key="1">
    <source>
        <dbReference type="SAM" id="Phobius"/>
    </source>
</evidence>
<organism evidence="2 3">
    <name type="scientific">Streptomyces peucetius</name>
    <dbReference type="NCBI Taxonomy" id="1950"/>
    <lineage>
        <taxon>Bacteria</taxon>
        <taxon>Bacillati</taxon>
        <taxon>Actinomycetota</taxon>
        <taxon>Actinomycetes</taxon>
        <taxon>Kitasatosporales</taxon>
        <taxon>Streptomycetaceae</taxon>
        <taxon>Streptomyces</taxon>
    </lineage>
</organism>
<evidence type="ECO:0000313" key="2">
    <source>
        <dbReference type="EMBL" id="UYQ60873.1"/>
    </source>
</evidence>
<feature type="transmembrane region" description="Helical" evidence="1">
    <location>
        <begin position="12"/>
        <end position="30"/>
    </location>
</feature>
<accession>A0ABY6I1L0</accession>
<dbReference type="EMBL" id="CP107567">
    <property type="protein sequence ID" value="UYQ60873.1"/>
    <property type="molecule type" value="Genomic_DNA"/>
</dbReference>
<sequence length="65" mass="6711">MDAPKQMSPGAGAARVALGTLVILLVLTPGGDIRLWWLYLLIAAAAGALTYAGSHAALRARPRGQ</sequence>
<keyword evidence="1" id="KW-1133">Transmembrane helix</keyword>
<proteinExistence type="predicted"/>
<evidence type="ECO:0008006" key="4">
    <source>
        <dbReference type="Google" id="ProtNLM"/>
    </source>
</evidence>
<dbReference type="RefSeq" id="WP_264242079.1">
    <property type="nucleotide sequence ID" value="NZ_CP107567.1"/>
</dbReference>
<name>A0ABY6I1L0_STRPE</name>
<gene>
    <name evidence="2" type="ORF">OGH68_04915</name>
</gene>
<protein>
    <recommendedName>
        <fullName evidence="4">DUF2892 domain-containing protein</fullName>
    </recommendedName>
</protein>
<evidence type="ECO:0000313" key="3">
    <source>
        <dbReference type="Proteomes" id="UP001163878"/>
    </source>
</evidence>
<keyword evidence="1" id="KW-0812">Transmembrane</keyword>
<reference evidence="2" key="1">
    <citation type="submission" date="2022-10" db="EMBL/GenBank/DDBJ databases">
        <title>Cytochrome P450 Catalyzes Benzene Ring Formation in the Biosynthesis of Trialkyl-Substituted Aromatic Polyketides.</title>
        <authorList>
            <person name="Zhao E."/>
            <person name="Ge H."/>
        </authorList>
    </citation>
    <scope>NUCLEOTIDE SEQUENCE</scope>
    <source>
        <strain evidence="2">NA0869</strain>
    </source>
</reference>
<feature type="transmembrane region" description="Helical" evidence="1">
    <location>
        <begin position="36"/>
        <end position="58"/>
    </location>
</feature>
<dbReference type="Proteomes" id="UP001163878">
    <property type="component" value="Chromosome"/>
</dbReference>